<evidence type="ECO:0000259" key="2">
    <source>
        <dbReference type="Pfam" id="PF05486"/>
    </source>
</evidence>
<dbReference type="AlphaFoldDB" id="A0A1G4JV00"/>
<feature type="domain" description="SRP9" evidence="2">
    <location>
        <begin position="6"/>
        <end position="75"/>
    </location>
</feature>
<reference evidence="4" key="1">
    <citation type="submission" date="2016-03" db="EMBL/GenBank/DDBJ databases">
        <authorList>
            <person name="Devillers H."/>
        </authorList>
    </citation>
    <scope>NUCLEOTIDE SEQUENCE [LARGE SCALE GENOMIC DNA]</scope>
</reference>
<evidence type="ECO:0000313" key="3">
    <source>
        <dbReference type="EMBL" id="SCU94658.1"/>
    </source>
</evidence>
<dbReference type="OrthoDB" id="5419752at2759"/>
<keyword evidence="4" id="KW-1185">Reference proteome</keyword>
<organism evidence="3 4">
    <name type="scientific">Lachancea dasiensis</name>
    <dbReference type="NCBI Taxonomy" id="1072105"/>
    <lineage>
        <taxon>Eukaryota</taxon>
        <taxon>Fungi</taxon>
        <taxon>Dikarya</taxon>
        <taxon>Ascomycota</taxon>
        <taxon>Saccharomycotina</taxon>
        <taxon>Saccharomycetes</taxon>
        <taxon>Saccharomycetales</taxon>
        <taxon>Saccharomycetaceae</taxon>
        <taxon>Lachancea</taxon>
    </lineage>
</organism>
<dbReference type="GO" id="GO:0005786">
    <property type="term" value="C:signal recognition particle, endoplasmic reticulum targeting"/>
    <property type="evidence" value="ECO:0007669"/>
    <property type="project" value="EnsemblFungi"/>
</dbReference>
<dbReference type="Proteomes" id="UP000190274">
    <property type="component" value="Chromosome G"/>
</dbReference>
<dbReference type="Pfam" id="PF05486">
    <property type="entry name" value="SRP9-21"/>
    <property type="match status" value="1"/>
</dbReference>
<protein>
    <submittedName>
        <fullName evidence="3">LADA_0G10110g1_1</fullName>
    </submittedName>
</protein>
<dbReference type="InterPro" id="IPR039432">
    <property type="entry name" value="SRP9_dom"/>
</dbReference>
<sequence>MSSDRLDSYITSSIALLEANPSSTLVSVKYQSGAKAGKVSFSTSNPNLLANHKYSTSKSKDVSRLLSALGPRGVSLMPGKVAKKRKSKNSKLASVIDVNGMSSLMANVDIPEAIEEAPQPKVGKKKKKNKKR</sequence>
<proteinExistence type="predicted"/>
<evidence type="ECO:0000313" key="4">
    <source>
        <dbReference type="Proteomes" id="UP000190274"/>
    </source>
</evidence>
<accession>A0A1G4JV00</accession>
<evidence type="ECO:0000256" key="1">
    <source>
        <dbReference type="SAM" id="MobiDB-lite"/>
    </source>
</evidence>
<feature type="compositionally biased region" description="Basic residues" evidence="1">
    <location>
        <begin position="122"/>
        <end position="132"/>
    </location>
</feature>
<feature type="region of interest" description="Disordered" evidence="1">
    <location>
        <begin position="112"/>
        <end position="132"/>
    </location>
</feature>
<dbReference type="STRING" id="1266660.A0A1G4JV00"/>
<name>A0A1G4JV00_9SACH</name>
<dbReference type="GO" id="GO:0006614">
    <property type="term" value="P:SRP-dependent cotranslational protein targeting to membrane"/>
    <property type="evidence" value="ECO:0007669"/>
    <property type="project" value="EnsemblFungi"/>
</dbReference>
<gene>
    <name evidence="3" type="ORF">LADA_0G10110G</name>
</gene>
<dbReference type="EMBL" id="LT598457">
    <property type="protein sequence ID" value="SCU94658.1"/>
    <property type="molecule type" value="Genomic_DNA"/>
</dbReference>